<keyword evidence="8" id="KW-1185">Reference proteome</keyword>
<dbReference type="PROSITE" id="PS00058">
    <property type="entry name" value="DNA_MISMATCH_REPAIR_1"/>
    <property type="match status" value="1"/>
</dbReference>
<dbReference type="Pfam" id="PF13589">
    <property type="entry name" value="HATPase_c_3"/>
    <property type="match status" value="1"/>
</dbReference>
<dbReference type="InterPro" id="IPR020568">
    <property type="entry name" value="Ribosomal_Su5_D2-typ_SF"/>
</dbReference>
<proteinExistence type="inferred from homology"/>
<dbReference type="PANTHER" id="PTHR10073">
    <property type="entry name" value="DNA MISMATCH REPAIR PROTEIN MLH, PMS, MUTL"/>
    <property type="match status" value="1"/>
</dbReference>
<dbReference type="FunFam" id="3.30.230.10:FF:000014">
    <property type="entry name" value="DNA mismatch repair protein Mlh1"/>
    <property type="match status" value="1"/>
</dbReference>
<dbReference type="Proteomes" id="UP000011958">
    <property type="component" value="Unassembled WGS sequence"/>
</dbReference>
<dbReference type="Gene3D" id="3.30.230.10">
    <property type="match status" value="1"/>
</dbReference>
<comment type="caution">
    <text evidence="7">The sequence shown here is derived from an EMBL/GenBank/DDBJ whole genome shotgun (WGS) entry which is preliminary data.</text>
</comment>
<comment type="subcellular location">
    <subcellularLocation>
        <location evidence="1">Nucleus</location>
    </subcellularLocation>
</comment>
<dbReference type="InterPro" id="IPR036890">
    <property type="entry name" value="HATPase_C_sf"/>
</dbReference>
<dbReference type="OMA" id="ANYHVKK"/>
<dbReference type="Pfam" id="PF16413">
    <property type="entry name" value="Mlh1_C"/>
    <property type="match status" value="1"/>
</dbReference>
<keyword evidence="5" id="KW-0539">Nucleus</keyword>
<gene>
    <name evidence="7" type="ORF">PNEG_02742</name>
</gene>
<dbReference type="FunFam" id="3.30.565.10:FF:000003">
    <property type="entry name" value="DNA mismatch repair endonuclease MutL"/>
    <property type="match status" value="1"/>
</dbReference>
<reference evidence="8" key="1">
    <citation type="journal article" date="2016" name="Nat. Commun.">
        <title>Genome analysis of three Pneumocystis species reveals adaptation mechanisms to life exclusively in mammalian hosts.</title>
        <authorList>
            <person name="Ma L."/>
            <person name="Chen Z."/>
            <person name="Huang D.W."/>
            <person name="Kutty G."/>
            <person name="Ishihara M."/>
            <person name="Wang H."/>
            <person name="Abouelleil A."/>
            <person name="Bishop L."/>
            <person name="Davey E."/>
            <person name="Deng R."/>
            <person name="Deng X."/>
            <person name="Fan L."/>
            <person name="Fantoni G."/>
            <person name="Fitzgerald M."/>
            <person name="Gogineni E."/>
            <person name="Goldberg J.M."/>
            <person name="Handley G."/>
            <person name="Hu X."/>
            <person name="Huber C."/>
            <person name="Jiao X."/>
            <person name="Jones K."/>
            <person name="Levin J.Z."/>
            <person name="Liu Y."/>
            <person name="Macdonald P."/>
            <person name="Melnikov A."/>
            <person name="Raley C."/>
            <person name="Sassi M."/>
            <person name="Sherman B.T."/>
            <person name="Song X."/>
            <person name="Sykes S."/>
            <person name="Tran B."/>
            <person name="Walsh L."/>
            <person name="Xia Y."/>
            <person name="Yang J."/>
            <person name="Young S."/>
            <person name="Zeng Q."/>
            <person name="Zheng X."/>
            <person name="Stephens R."/>
            <person name="Nusbaum C."/>
            <person name="Birren B.W."/>
            <person name="Azadi P."/>
            <person name="Lempicki R.A."/>
            <person name="Cuomo C.A."/>
            <person name="Kovacs J.A."/>
        </authorList>
    </citation>
    <scope>NUCLEOTIDE SEQUENCE [LARGE SCALE GENOMIC DNA]</scope>
    <source>
        <strain evidence="8">B123</strain>
    </source>
</reference>
<dbReference type="GO" id="GO:0140664">
    <property type="term" value="F:ATP-dependent DNA damage sensor activity"/>
    <property type="evidence" value="ECO:0007669"/>
    <property type="project" value="InterPro"/>
</dbReference>
<dbReference type="GO" id="GO:0032389">
    <property type="term" value="C:MutLalpha complex"/>
    <property type="evidence" value="ECO:0007669"/>
    <property type="project" value="TreeGrafter"/>
</dbReference>
<dbReference type="AlphaFoldDB" id="M7PES2"/>
<evidence type="ECO:0000256" key="1">
    <source>
        <dbReference type="ARBA" id="ARBA00004123"/>
    </source>
</evidence>
<dbReference type="GO" id="GO:0005524">
    <property type="term" value="F:ATP binding"/>
    <property type="evidence" value="ECO:0007669"/>
    <property type="project" value="InterPro"/>
</dbReference>
<dbReference type="RefSeq" id="XP_007874770.1">
    <property type="nucleotide sequence ID" value="XM_007876579.1"/>
</dbReference>
<dbReference type="InterPro" id="IPR038973">
    <property type="entry name" value="MutL/Mlh/Pms-like"/>
</dbReference>
<dbReference type="GeneID" id="19896433"/>
<dbReference type="InterPro" id="IPR002099">
    <property type="entry name" value="MutL/Mlh/PMS"/>
</dbReference>
<dbReference type="Pfam" id="PF01119">
    <property type="entry name" value="DNA_mis_repair"/>
    <property type="match status" value="1"/>
</dbReference>
<dbReference type="VEuPathDB" id="FungiDB:PNEG_02742"/>
<keyword evidence="3" id="KW-0227">DNA damage</keyword>
<dbReference type="SUPFAM" id="SSF54211">
    <property type="entry name" value="Ribosomal protein S5 domain 2-like"/>
    <property type="match status" value="1"/>
</dbReference>
<evidence type="ECO:0000313" key="7">
    <source>
        <dbReference type="EMBL" id="EMR08964.1"/>
    </source>
</evidence>
<dbReference type="NCBIfam" id="TIGR00585">
    <property type="entry name" value="mutl"/>
    <property type="match status" value="1"/>
</dbReference>
<evidence type="ECO:0000256" key="3">
    <source>
        <dbReference type="ARBA" id="ARBA00022763"/>
    </source>
</evidence>
<dbReference type="InterPro" id="IPR032189">
    <property type="entry name" value="Mlh1_C"/>
</dbReference>
<dbReference type="EMBL" id="AFWA02000007">
    <property type="protein sequence ID" value="EMR08964.1"/>
    <property type="molecule type" value="Genomic_DNA"/>
</dbReference>
<dbReference type="GO" id="GO:0030983">
    <property type="term" value="F:mismatched DNA binding"/>
    <property type="evidence" value="ECO:0007669"/>
    <property type="project" value="InterPro"/>
</dbReference>
<comment type="similarity">
    <text evidence="2">Belongs to the DNA mismatch repair MutL/HexB family.</text>
</comment>
<dbReference type="GO" id="GO:0061982">
    <property type="term" value="P:meiosis I cell cycle process"/>
    <property type="evidence" value="ECO:0007669"/>
    <property type="project" value="UniProtKB-ARBA"/>
</dbReference>
<sequence>MNESTDLNLRFPKRILPLDITVVSKIAAGEIVQRPCNALKELIENCVDAGATSIDILVKGGGLKLLQVSDNGHGIMKEDLSILCERFTTSKLRTLEDLSSISTYGFRGEALASISHVSFLTVITKTTGSSCAWEANYLNGKLISPKLGEPSNPKPAAGKQGTQIVIKDLFYNIPSRLKSFCSANDEYVRILDIIYRYAIHCEKVSFSCKNYGEAIPSISISSRSTVIERIKQLYGTSVGFELLPFSLTSQDYMFQAHGFITSTSYSARKTVFLLFINHRSVDCNTLKSGLESIYSNFLPNSGHPFMYISLEIESSRVDVNIHPTKHEVHFFNEDEIIDLICDKVRLELSKTDSLKEFSMHSLKTTTYSLNSDINCNSMGGKVHDKYHVRTDSKFQTITSFLNNVNSLNSKKLKKSSSIEDFDHELLYEMNNREKVIVRLASIKELRDEVIDRRDDVLTNIFMNHIFIGVVDEEKQLAAIQCSTELYFVDYGSLCFELFYQIGLAGFANFGTIKLEPQLLLVELLEILSENLECDSMVSKKIIDVFKIIINYREMLYEYFSFGVTSDGKIYSLPLLLKGYIPNIGKLPLFIYRLCTKVNWDQEKECFCTFLKELALFYSPEPLFQKQYDIETYENEKKILARVLESVLFPAFKKRLIGTIELSRKKNVVQVATLPKLYKVFERC</sequence>
<dbReference type="eggNOG" id="KOG1979">
    <property type="taxonomic scope" value="Eukaryota"/>
</dbReference>
<feature type="domain" description="DNA mismatch repair protein S5" evidence="6">
    <location>
        <begin position="230"/>
        <end position="349"/>
    </location>
</feature>
<dbReference type="InterPro" id="IPR014762">
    <property type="entry name" value="DNA_mismatch_repair_CS"/>
</dbReference>
<dbReference type="GO" id="GO:0006298">
    <property type="term" value="P:mismatch repair"/>
    <property type="evidence" value="ECO:0007669"/>
    <property type="project" value="InterPro"/>
</dbReference>
<dbReference type="OrthoDB" id="10263226at2759"/>
<dbReference type="SMART" id="SM01340">
    <property type="entry name" value="DNA_mis_repair"/>
    <property type="match status" value="1"/>
</dbReference>
<dbReference type="InterPro" id="IPR014721">
    <property type="entry name" value="Ribsml_uS5_D2-typ_fold_subgr"/>
</dbReference>
<dbReference type="SUPFAM" id="SSF55874">
    <property type="entry name" value="ATPase domain of HSP90 chaperone/DNA topoisomerase II/histidine kinase"/>
    <property type="match status" value="1"/>
</dbReference>
<accession>M7PES2</accession>
<evidence type="ECO:0000256" key="2">
    <source>
        <dbReference type="ARBA" id="ARBA00006082"/>
    </source>
</evidence>
<evidence type="ECO:0000259" key="6">
    <source>
        <dbReference type="SMART" id="SM01340"/>
    </source>
</evidence>
<dbReference type="InterPro" id="IPR013507">
    <property type="entry name" value="DNA_mismatch_S5_2-like"/>
</dbReference>
<dbReference type="PANTHER" id="PTHR10073:SF12">
    <property type="entry name" value="DNA MISMATCH REPAIR PROTEIN MLH1"/>
    <property type="match status" value="1"/>
</dbReference>
<keyword evidence="4" id="KW-0234">DNA repair</keyword>
<protein>
    <recommendedName>
        <fullName evidence="6">DNA mismatch repair protein S5 domain-containing protein</fullName>
    </recommendedName>
</protein>
<evidence type="ECO:0000256" key="4">
    <source>
        <dbReference type="ARBA" id="ARBA00023204"/>
    </source>
</evidence>
<evidence type="ECO:0000256" key="5">
    <source>
        <dbReference type="ARBA" id="ARBA00023242"/>
    </source>
</evidence>
<dbReference type="Gene3D" id="3.30.565.10">
    <property type="entry name" value="Histidine kinase-like ATPase, C-terminal domain"/>
    <property type="match status" value="1"/>
</dbReference>
<dbReference type="STRING" id="1069680.M7PES2"/>
<dbReference type="GO" id="GO:0016887">
    <property type="term" value="F:ATP hydrolysis activity"/>
    <property type="evidence" value="ECO:0007669"/>
    <property type="project" value="InterPro"/>
</dbReference>
<dbReference type="CDD" id="cd16926">
    <property type="entry name" value="HATPase_MutL-MLH-PMS-like"/>
    <property type="match status" value="1"/>
</dbReference>
<organism evidence="7 8">
    <name type="scientific">Pneumocystis murina (strain B123)</name>
    <name type="common">Mouse pneumocystis pneumonia agent</name>
    <name type="synonym">Pneumocystis carinii f. sp. muris</name>
    <dbReference type="NCBI Taxonomy" id="1069680"/>
    <lineage>
        <taxon>Eukaryota</taxon>
        <taxon>Fungi</taxon>
        <taxon>Dikarya</taxon>
        <taxon>Ascomycota</taxon>
        <taxon>Taphrinomycotina</taxon>
        <taxon>Pneumocystomycetes</taxon>
        <taxon>Pneumocystaceae</taxon>
        <taxon>Pneumocystis</taxon>
    </lineage>
</organism>
<name>M7PES2_PNEMU</name>
<evidence type="ECO:0000313" key="8">
    <source>
        <dbReference type="Proteomes" id="UP000011958"/>
    </source>
</evidence>